<dbReference type="AlphaFoldDB" id="W4QTN1"/>
<dbReference type="Proteomes" id="UP000018896">
    <property type="component" value="Unassembled WGS sequence"/>
</dbReference>
<accession>W4QTN1</accession>
<sequence length="97" mass="11267">MIRDAVGWVQTIFTKPAYAIAGFFENVRDIQHIYEENRLLKARLDEYAQISVERNLLRNENNTLKDMLELDESLNDYLMRSAVVIHRSQIVGVSILA</sequence>
<reference evidence="1 2" key="1">
    <citation type="journal article" date="2014" name="Genome Announc.">
        <title>Draft Genome Sequences of Three Alkaliphilic Bacillus Strains, Bacillus wakoensis JCM 9140T, Bacillus akibai JCM 9157T, and Bacillus hemicellulosilyticus JCM 9152T.</title>
        <authorList>
            <person name="Yuki M."/>
            <person name="Oshima K."/>
            <person name="Suda W."/>
            <person name="Oshida Y."/>
            <person name="Kitamura K."/>
            <person name="Iida T."/>
            <person name="Hattori M."/>
            <person name="Ohkuma M."/>
        </authorList>
    </citation>
    <scope>NUCLEOTIDE SEQUENCE [LARGE SCALE GENOMIC DNA]</scope>
    <source>
        <strain evidence="1 2">JCM 9157</strain>
    </source>
</reference>
<dbReference type="EMBL" id="BAUV01000012">
    <property type="protein sequence ID" value="GAE34958.1"/>
    <property type="molecule type" value="Genomic_DNA"/>
</dbReference>
<keyword evidence="2" id="KW-1185">Reference proteome</keyword>
<protein>
    <submittedName>
        <fullName evidence="1">Rod shape-determining protein MreC</fullName>
    </submittedName>
</protein>
<gene>
    <name evidence="1" type="ORF">JCM9157_2043</name>
</gene>
<dbReference type="eggNOG" id="COG1792">
    <property type="taxonomic scope" value="Bacteria"/>
</dbReference>
<evidence type="ECO:0000313" key="1">
    <source>
        <dbReference type="EMBL" id="GAE34958.1"/>
    </source>
</evidence>
<name>W4QTN1_HALA3</name>
<organism evidence="1 2">
    <name type="scientific">Halalkalibacter akibai (strain ATCC 43226 / DSM 21942 / CIP 109018 / JCM 9157 / 1139)</name>
    <name type="common">Bacillus akibai</name>
    <dbReference type="NCBI Taxonomy" id="1236973"/>
    <lineage>
        <taxon>Bacteria</taxon>
        <taxon>Bacillati</taxon>
        <taxon>Bacillota</taxon>
        <taxon>Bacilli</taxon>
        <taxon>Bacillales</taxon>
        <taxon>Bacillaceae</taxon>
        <taxon>Halalkalibacter</taxon>
    </lineage>
</organism>
<proteinExistence type="predicted"/>
<dbReference type="STRING" id="1236973.JCM9157_2043"/>
<comment type="caution">
    <text evidence="1">The sequence shown here is derived from an EMBL/GenBank/DDBJ whole genome shotgun (WGS) entry which is preliminary data.</text>
</comment>
<evidence type="ECO:0000313" key="2">
    <source>
        <dbReference type="Proteomes" id="UP000018896"/>
    </source>
</evidence>